<dbReference type="EMBL" id="FXAZ01000004">
    <property type="protein sequence ID" value="SMG51248.1"/>
    <property type="molecule type" value="Genomic_DNA"/>
</dbReference>
<keyword evidence="1" id="KW-0812">Transmembrane</keyword>
<evidence type="ECO:0000313" key="2">
    <source>
        <dbReference type="EMBL" id="SMG51248.1"/>
    </source>
</evidence>
<feature type="transmembrane region" description="Helical" evidence="1">
    <location>
        <begin position="382"/>
        <end position="407"/>
    </location>
</feature>
<dbReference type="Pfam" id="PF05975">
    <property type="entry name" value="EcsB"/>
    <property type="match status" value="1"/>
</dbReference>
<feature type="transmembrane region" description="Helical" evidence="1">
    <location>
        <begin position="294"/>
        <end position="314"/>
    </location>
</feature>
<feature type="transmembrane region" description="Helical" evidence="1">
    <location>
        <begin position="349"/>
        <end position="370"/>
    </location>
</feature>
<feature type="transmembrane region" description="Helical" evidence="1">
    <location>
        <begin position="21"/>
        <end position="46"/>
    </location>
</feature>
<keyword evidence="1" id="KW-0472">Membrane</keyword>
<dbReference type="InterPro" id="IPR010288">
    <property type="entry name" value="EcsB_ABC"/>
</dbReference>
<name>A0A1X7LBJ6_9BACL</name>
<feature type="transmembrane region" description="Helical" evidence="1">
    <location>
        <begin position="320"/>
        <end position="337"/>
    </location>
</feature>
<dbReference type="RefSeq" id="WP_085495769.1">
    <property type="nucleotide sequence ID" value="NZ_FXAZ01000004.1"/>
</dbReference>
<feature type="transmembrane region" description="Helical" evidence="1">
    <location>
        <begin position="105"/>
        <end position="129"/>
    </location>
</feature>
<gene>
    <name evidence="2" type="ORF">SAMN06295960_3242</name>
</gene>
<evidence type="ECO:0000313" key="3">
    <source>
        <dbReference type="Proteomes" id="UP000193834"/>
    </source>
</evidence>
<feature type="transmembrane region" description="Helical" evidence="1">
    <location>
        <begin position="169"/>
        <end position="191"/>
    </location>
</feature>
<protein>
    <submittedName>
        <fullName evidence="2">ABC transporter protein EcsB</fullName>
    </submittedName>
</protein>
<feature type="transmembrane region" description="Helical" evidence="1">
    <location>
        <begin position="197"/>
        <end position="216"/>
    </location>
</feature>
<dbReference type="AlphaFoldDB" id="A0A1X7LBJ6"/>
<sequence>MMTPWKLAVRRYRKNLNYQWRAIRTVIDWTVALYIVIPAVLLGSKFYLEWWETPVLPPILSQVSSIWLYPFLFPLFFARLRTWAEPGDILFLRQRPDWIHSLVRFGLLELGIRQLASFGVLMLLIMPLLRNSYDFSSVMLLRLFLWGISMSMLFALVKNAIHVQLAGMWRVLAGWLWNLVLLLAFRAMTAYIIMHPFVFGCALIAVILAVLLLSYWRVHVMYTYERDVDLELEIKMKLTAMLLKQAVDVKQRKRKGSKPLLFRRSGYLYKLKRPGQQVGAIGVKTLWRSSSHMIFYWQLLGVGLFAIVVSAAALPVLGYIVFPVLCIILGVWLNMYWRELVDSDVWNMFTFDGSVLSEAAFHFTSVNALLPGLLWGLSFGLILQSFLAALVYGLAGACAALFLARIIMTMIGYKRKEHAKPPASDATA</sequence>
<accession>A0A1X7LBJ6</accession>
<organism evidence="2 3">
    <name type="scientific">Paenibacillus aquistagni</name>
    <dbReference type="NCBI Taxonomy" id="1852522"/>
    <lineage>
        <taxon>Bacteria</taxon>
        <taxon>Bacillati</taxon>
        <taxon>Bacillota</taxon>
        <taxon>Bacilli</taxon>
        <taxon>Bacillales</taxon>
        <taxon>Paenibacillaceae</taxon>
        <taxon>Paenibacillus</taxon>
    </lineage>
</organism>
<dbReference type="GO" id="GO:0016020">
    <property type="term" value="C:membrane"/>
    <property type="evidence" value="ECO:0007669"/>
    <property type="project" value="InterPro"/>
</dbReference>
<dbReference type="Proteomes" id="UP000193834">
    <property type="component" value="Unassembled WGS sequence"/>
</dbReference>
<keyword evidence="3" id="KW-1185">Reference proteome</keyword>
<feature type="transmembrane region" description="Helical" evidence="1">
    <location>
        <begin position="66"/>
        <end position="84"/>
    </location>
</feature>
<keyword evidence="1" id="KW-1133">Transmembrane helix</keyword>
<proteinExistence type="predicted"/>
<reference evidence="2 3" key="1">
    <citation type="submission" date="2017-04" db="EMBL/GenBank/DDBJ databases">
        <authorList>
            <person name="Afonso C.L."/>
            <person name="Miller P.J."/>
            <person name="Scott M.A."/>
            <person name="Spackman E."/>
            <person name="Goraichik I."/>
            <person name="Dimitrov K.M."/>
            <person name="Suarez D.L."/>
            <person name="Swayne D.E."/>
        </authorList>
    </citation>
    <scope>NUCLEOTIDE SEQUENCE [LARGE SCALE GENOMIC DNA]</scope>
    <source>
        <strain evidence="2 3">11</strain>
    </source>
</reference>
<evidence type="ECO:0000256" key="1">
    <source>
        <dbReference type="SAM" id="Phobius"/>
    </source>
</evidence>
<dbReference type="OrthoDB" id="2448479at2"/>
<dbReference type="STRING" id="1852522.SAMN06295960_3242"/>
<feature type="transmembrane region" description="Helical" evidence="1">
    <location>
        <begin position="135"/>
        <end position="157"/>
    </location>
</feature>